<keyword evidence="9" id="KW-1185">Reference proteome</keyword>
<dbReference type="PANTHER" id="PTHR43413">
    <property type="entry name" value="TRANSCRIPTIONAL REGULATOR, ASNC FAMILY"/>
    <property type="match status" value="1"/>
</dbReference>
<proteinExistence type="inferred from homology"/>
<dbReference type="Pfam" id="PF22451">
    <property type="entry name" value="NirdL-like_HTH"/>
    <property type="match status" value="2"/>
</dbReference>
<organism evidence="8 9">
    <name type="scientific">Sulfuritortus calidifontis</name>
    <dbReference type="NCBI Taxonomy" id="1914471"/>
    <lineage>
        <taxon>Bacteria</taxon>
        <taxon>Pseudomonadati</taxon>
        <taxon>Pseudomonadota</taxon>
        <taxon>Betaproteobacteria</taxon>
        <taxon>Nitrosomonadales</taxon>
        <taxon>Thiobacillaceae</taxon>
        <taxon>Sulfuritortus</taxon>
    </lineage>
</organism>
<dbReference type="PANTHER" id="PTHR43413:SF1">
    <property type="entry name" value="SIROHEME DECARBOXYLASE NIRL SUBUNIT"/>
    <property type="match status" value="1"/>
</dbReference>
<dbReference type="AlphaFoldDB" id="A0A4R3JYH2"/>
<dbReference type="InterPro" id="IPR053953">
    <property type="entry name" value="NirdL-like_HTH"/>
</dbReference>
<sequence>MNALTDLEFRLLNDWQRDFPLTARPFAELARRLDASEAQVLASLAELKTRGHLSRIGAVFRPHILGWSTLAAVAAPPEHMERVAQLICEFPEVNHNYEREHVYNLWFVVTAASQERVSAVLAEIQRQTGLKPLDLPMLEDYHIDLGFDLSGAVSPHAGSARPLQDLESLRQAVEPVDYCLAAALEPGLPLTSRPYERLAAACGMSESALLERIGALQTLGIMRRFGVVVRHRELGYRANAMVVWDVPDAEVAKIGRRLGEESSVTLCYRRPRRLPDWPYNLFSMVHGRDRASVLDALARIRNRLGLETVRHQPLFSLRRFKQCGAHYASLAQAKAA</sequence>
<feature type="domain" description="Siroheme decarboxylase AsnC-like ligand binding" evidence="6">
    <location>
        <begin position="66"/>
        <end position="139"/>
    </location>
</feature>
<feature type="domain" description="Siroheme decarboxylase AsnC-like ligand binding" evidence="6">
    <location>
        <begin position="234"/>
        <end position="321"/>
    </location>
</feature>
<dbReference type="Pfam" id="PF17805">
    <property type="entry name" value="AsnC_trans_reg2"/>
    <property type="match status" value="2"/>
</dbReference>
<protein>
    <recommendedName>
        <fullName evidence="4">siroheme decarboxylase</fullName>
        <ecNumber evidence="4">4.1.1.111</ecNumber>
    </recommendedName>
</protein>
<comment type="similarity">
    <text evidence="3">Belongs to the Ahb/Nir family.</text>
</comment>
<dbReference type="InterPro" id="IPR040523">
    <property type="entry name" value="AsnC_trans_reg2"/>
</dbReference>
<accession>A0A4R3JYH2</accession>
<keyword evidence="1" id="KW-0456">Lyase</keyword>
<evidence type="ECO:0000256" key="3">
    <source>
        <dbReference type="ARBA" id="ARBA00023457"/>
    </source>
</evidence>
<evidence type="ECO:0000256" key="1">
    <source>
        <dbReference type="ARBA" id="ARBA00023239"/>
    </source>
</evidence>
<evidence type="ECO:0000313" key="8">
    <source>
        <dbReference type="EMBL" id="TCS73853.1"/>
    </source>
</evidence>
<dbReference type="Gene3D" id="3.30.70.3460">
    <property type="match status" value="2"/>
</dbReference>
<evidence type="ECO:0000256" key="2">
    <source>
        <dbReference type="ARBA" id="ARBA00023444"/>
    </source>
</evidence>
<dbReference type="EC" id="4.1.1.111" evidence="4"/>
<dbReference type="RefSeq" id="WP_126459791.1">
    <property type="nucleotide sequence ID" value="NZ_AP018721.1"/>
</dbReference>
<comment type="pathway">
    <text evidence="2">Porphyrin-containing compound metabolism.</text>
</comment>
<feature type="domain" description="Siroheme decarboxylase NirL-like HTH" evidence="7">
    <location>
        <begin position="184"/>
        <end position="223"/>
    </location>
</feature>
<name>A0A4R3JYH2_9PROT</name>
<comment type="caution">
    <text evidence="8">The sequence shown here is derived from an EMBL/GenBank/DDBJ whole genome shotgun (WGS) entry which is preliminary data.</text>
</comment>
<dbReference type="InterPro" id="IPR050684">
    <property type="entry name" value="HTH-Siroheme_Decarb"/>
</dbReference>
<evidence type="ECO:0000313" key="9">
    <source>
        <dbReference type="Proteomes" id="UP000295135"/>
    </source>
</evidence>
<evidence type="ECO:0000259" key="7">
    <source>
        <dbReference type="Pfam" id="PF22451"/>
    </source>
</evidence>
<evidence type="ECO:0000256" key="4">
    <source>
        <dbReference type="ARBA" id="ARBA00023471"/>
    </source>
</evidence>
<dbReference type="EMBL" id="SLZY01000001">
    <property type="protein sequence ID" value="TCS73853.1"/>
    <property type="molecule type" value="Genomic_DNA"/>
</dbReference>
<dbReference type="OrthoDB" id="9806536at2"/>
<evidence type="ECO:0000256" key="5">
    <source>
        <dbReference type="ARBA" id="ARBA00048470"/>
    </source>
</evidence>
<dbReference type="GO" id="GO:0016829">
    <property type="term" value="F:lyase activity"/>
    <property type="evidence" value="ECO:0007669"/>
    <property type="project" value="UniProtKB-KW"/>
</dbReference>
<feature type="domain" description="Siroheme decarboxylase NirL-like HTH" evidence="7">
    <location>
        <begin position="10"/>
        <end position="51"/>
    </location>
</feature>
<evidence type="ECO:0000259" key="6">
    <source>
        <dbReference type="Pfam" id="PF17805"/>
    </source>
</evidence>
<gene>
    <name evidence="8" type="ORF">EDC61_10175</name>
</gene>
<dbReference type="Proteomes" id="UP000295135">
    <property type="component" value="Unassembled WGS sequence"/>
</dbReference>
<comment type="catalytic activity">
    <reaction evidence="5">
        <text>siroheme + 2 H(+) = 12,18-didecarboxysiroheme + 2 CO2</text>
        <dbReference type="Rhea" id="RHEA:19093"/>
        <dbReference type="ChEBI" id="CHEBI:15378"/>
        <dbReference type="ChEBI" id="CHEBI:16526"/>
        <dbReference type="ChEBI" id="CHEBI:60052"/>
        <dbReference type="ChEBI" id="CHEBI:140497"/>
        <dbReference type="EC" id="4.1.1.111"/>
    </reaction>
</comment>
<reference evidence="8 9" key="1">
    <citation type="submission" date="2019-03" db="EMBL/GenBank/DDBJ databases">
        <title>Genomic Encyclopedia of Type Strains, Phase IV (KMG-IV): sequencing the most valuable type-strain genomes for metagenomic binning, comparative biology and taxonomic classification.</title>
        <authorList>
            <person name="Goeker M."/>
        </authorList>
    </citation>
    <scope>NUCLEOTIDE SEQUENCE [LARGE SCALE GENOMIC DNA]</scope>
    <source>
        <strain evidence="8 9">DSM 103923</strain>
    </source>
</reference>